<dbReference type="PROSITE" id="PS00198">
    <property type="entry name" value="4FE4S_FER_1"/>
    <property type="match status" value="1"/>
</dbReference>
<dbReference type="AlphaFoldDB" id="X1AR00"/>
<reference evidence="2" key="1">
    <citation type="journal article" date="2014" name="Front. Microbiol.">
        <title>High frequency of phylogenetically diverse reductive dehalogenase-homologous genes in deep subseafloor sedimentary metagenomes.</title>
        <authorList>
            <person name="Kawai M."/>
            <person name="Futagami T."/>
            <person name="Toyoda A."/>
            <person name="Takaki Y."/>
            <person name="Nishi S."/>
            <person name="Hori S."/>
            <person name="Arai W."/>
            <person name="Tsubouchi T."/>
            <person name="Morono Y."/>
            <person name="Uchiyama I."/>
            <person name="Ito T."/>
            <person name="Fujiyama A."/>
            <person name="Inagaki F."/>
            <person name="Takami H."/>
        </authorList>
    </citation>
    <scope>NUCLEOTIDE SEQUENCE</scope>
    <source>
        <strain evidence="2">Expedition CK06-06</strain>
    </source>
</reference>
<dbReference type="InterPro" id="IPR017900">
    <property type="entry name" value="4Fe4S_Fe_S_CS"/>
</dbReference>
<gene>
    <name evidence="2" type="ORF">S01H4_32051</name>
</gene>
<dbReference type="InterPro" id="IPR017896">
    <property type="entry name" value="4Fe4S_Fe-S-bd"/>
</dbReference>
<dbReference type="Pfam" id="PF00037">
    <property type="entry name" value="Fer4"/>
    <property type="match status" value="1"/>
</dbReference>
<dbReference type="SUPFAM" id="SSF54862">
    <property type="entry name" value="4Fe-4S ferredoxins"/>
    <property type="match status" value="1"/>
</dbReference>
<evidence type="ECO:0000259" key="1">
    <source>
        <dbReference type="PROSITE" id="PS51379"/>
    </source>
</evidence>
<feature type="non-terminal residue" evidence="2">
    <location>
        <position position="1"/>
    </location>
</feature>
<comment type="caution">
    <text evidence="2">The sequence shown here is derived from an EMBL/GenBank/DDBJ whole genome shotgun (WGS) entry which is preliminary data.</text>
</comment>
<accession>X1AR00</accession>
<dbReference type="EMBL" id="BART01016703">
    <property type="protein sequence ID" value="GAG85150.1"/>
    <property type="molecule type" value="Genomic_DNA"/>
</dbReference>
<dbReference type="PROSITE" id="PS51379">
    <property type="entry name" value="4FE4S_FER_2"/>
    <property type="match status" value="1"/>
</dbReference>
<name>X1AR00_9ZZZZ</name>
<feature type="domain" description="4Fe-4S ferredoxin-type" evidence="1">
    <location>
        <begin position="10"/>
        <end position="40"/>
    </location>
</feature>
<proteinExistence type="predicted"/>
<dbReference type="Gene3D" id="3.30.70.20">
    <property type="match status" value="1"/>
</dbReference>
<evidence type="ECO:0000313" key="2">
    <source>
        <dbReference type="EMBL" id="GAG85150.1"/>
    </source>
</evidence>
<protein>
    <recommendedName>
        <fullName evidence="1">4Fe-4S ferredoxin-type domain-containing protein</fullName>
    </recommendedName>
</protein>
<organism evidence="2">
    <name type="scientific">marine sediment metagenome</name>
    <dbReference type="NCBI Taxonomy" id="412755"/>
    <lineage>
        <taxon>unclassified sequences</taxon>
        <taxon>metagenomes</taxon>
        <taxon>ecological metagenomes</taxon>
    </lineage>
</organism>
<sequence>FGLPKPNDNGKYEIKNPELCTECSACQRNCPTHAIIMQEHVGCGCLWDSRQRAKSKGNSCNCS</sequence>